<accession>A0AAU6TDL6</accession>
<dbReference type="RefSeq" id="WP_338612130.1">
    <property type="nucleotide sequence ID" value="NZ_CP095328.1"/>
</dbReference>
<dbReference type="PANTHER" id="PTHR22916:SF3">
    <property type="entry name" value="UDP-GLCNAC:BETAGAL BETA-1,3-N-ACETYLGLUCOSAMINYLTRANSFERASE-LIKE PROTEIN 1"/>
    <property type="match status" value="1"/>
</dbReference>
<dbReference type="GO" id="GO:0016758">
    <property type="term" value="F:hexosyltransferase activity"/>
    <property type="evidence" value="ECO:0007669"/>
    <property type="project" value="UniProtKB-ARBA"/>
</dbReference>
<feature type="domain" description="Glycosyltransferase 2-like" evidence="1">
    <location>
        <begin position="9"/>
        <end position="174"/>
    </location>
</feature>
<name>A0AAU6TDL6_9GAMM</name>
<dbReference type="Gene3D" id="3.90.550.10">
    <property type="entry name" value="Spore Coat Polysaccharide Biosynthesis Protein SpsA, Chain A"/>
    <property type="match status" value="1"/>
</dbReference>
<dbReference type="InterPro" id="IPR001173">
    <property type="entry name" value="Glyco_trans_2-like"/>
</dbReference>
<dbReference type="InterPro" id="IPR029044">
    <property type="entry name" value="Nucleotide-diphossugar_trans"/>
</dbReference>
<evidence type="ECO:0000313" key="2">
    <source>
        <dbReference type="EMBL" id="XAG42908.1"/>
    </source>
</evidence>
<proteinExistence type="predicted"/>
<dbReference type="EMBL" id="CP095328">
    <property type="protein sequence ID" value="XAG42908.1"/>
    <property type="molecule type" value="Genomic_DNA"/>
</dbReference>
<protein>
    <submittedName>
        <fullName evidence="2">Glycosyltransferase family 2 protein</fullName>
    </submittedName>
</protein>
<dbReference type="Pfam" id="PF00535">
    <property type="entry name" value="Glycos_transf_2"/>
    <property type="match status" value="1"/>
</dbReference>
<gene>
    <name evidence="2" type="ORF">MRK42_07985</name>
</gene>
<evidence type="ECO:0000259" key="1">
    <source>
        <dbReference type="Pfam" id="PF00535"/>
    </source>
</evidence>
<reference evidence="2" key="1">
    <citation type="submission" date="2022-03" db="EMBL/GenBank/DDBJ databases">
        <title>Sea Food Isolates.</title>
        <authorList>
            <person name="Li C."/>
        </authorList>
    </citation>
    <scope>NUCLEOTIDE SEQUENCE</scope>
    <source>
        <strain evidence="2">19NY04SH05-1</strain>
    </source>
</reference>
<sequence length="393" mass="45200">MSAAFVRFSIIIPVYNRDEPLRRALLSVARQTFGNYEAIVVDDGSDPAFSERIQTLVNTLDDSRFSLISYQPNRNGAYARNCGIEVAQGEYLCLLDSDDEWLPEKLTCIDQALQKNAHGQVIHHSYQNVINGVRSAPFPQIARRIGESVAEYSFCTNRVGGIQSSCLIVKRELAQRVRFNDTLRGHQDWDFALRLGAETDHFLFIDQVLTLRHVADAASGMVSRSLDYAYSLTFLREYQKYFSWRAQAGYTAHILLPKKIISDDNTFTRYEWLMILFHPLQFAKYKIKQFKLHLRCVKLLLWCRLHKKNNLALMGCNDYTKFFIKHYASGVSIKLLIDKNKKNFGVRAVFSVGEISEDLWDGIDCVVTMTDIHHKSMHADIKSHVPHLSVIYF</sequence>
<organism evidence="2">
    <name type="scientific">Aeromonas sp. 19NY04SH05-1</name>
    <dbReference type="NCBI Taxonomy" id="2920537"/>
    <lineage>
        <taxon>Bacteria</taxon>
        <taxon>Pseudomonadati</taxon>
        <taxon>Pseudomonadota</taxon>
        <taxon>Gammaproteobacteria</taxon>
        <taxon>Aeromonadales</taxon>
        <taxon>Aeromonadaceae</taxon>
        <taxon>Aeromonas</taxon>
    </lineage>
</organism>
<dbReference type="SUPFAM" id="SSF53448">
    <property type="entry name" value="Nucleotide-diphospho-sugar transferases"/>
    <property type="match status" value="1"/>
</dbReference>
<dbReference type="AlphaFoldDB" id="A0AAU6TDL6"/>
<dbReference type="PANTHER" id="PTHR22916">
    <property type="entry name" value="GLYCOSYLTRANSFERASE"/>
    <property type="match status" value="1"/>
</dbReference>
<dbReference type="CDD" id="cd00761">
    <property type="entry name" value="Glyco_tranf_GTA_type"/>
    <property type="match status" value="1"/>
</dbReference>